<dbReference type="AlphaFoldDB" id="A0A5N5STR1"/>
<protein>
    <recommendedName>
        <fullName evidence="2">Pyrimidine nucleoside phosphorylase C-terminal domain-containing protein</fullName>
    </recommendedName>
</protein>
<dbReference type="Gene3D" id="3.90.1170.30">
    <property type="entry name" value="Pyrimidine nucleoside phosphorylase-like, C-terminal domain"/>
    <property type="match status" value="1"/>
</dbReference>
<name>A0A5N5STR1_9CRUS</name>
<gene>
    <name evidence="3" type="ORF">Anas_11258</name>
</gene>
<dbReference type="GO" id="GO:0016763">
    <property type="term" value="F:pentosyltransferase activity"/>
    <property type="evidence" value="ECO:0007669"/>
    <property type="project" value="InterPro"/>
</dbReference>
<dbReference type="InterPro" id="IPR000053">
    <property type="entry name" value="Thymidine/pyrmidine_PPase"/>
</dbReference>
<dbReference type="Proteomes" id="UP000326759">
    <property type="component" value="Unassembled WGS sequence"/>
</dbReference>
<dbReference type="GO" id="GO:0004645">
    <property type="term" value="F:1,4-alpha-oligoglucan phosphorylase activity"/>
    <property type="evidence" value="ECO:0007669"/>
    <property type="project" value="InterPro"/>
</dbReference>
<dbReference type="EMBL" id="SEYY01020306">
    <property type="protein sequence ID" value="KAB7497412.1"/>
    <property type="molecule type" value="Genomic_DNA"/>
</dbReference>
<dbReference type="InterPro" id="IPR036566">
    <property type="entry name" value="PYNP-like_C_sf"/>
</dbReference>
<organism evidence="3 4">
    <name type="scientific">Armadillidium nasatum</name>
    <dbReference type="NCBI Taxonomy" id="96803"/>
    <lineage>
        <taxon>Eukaryota</taxon>
        <taxon>Metazoa</taxon>
        <taxon>Ecdysozoa</taxon>
        <taxon>Arthropoda</taxon>
        <taxon>Crustacea</taxon>
        <taxon>Multicrustacea</taxon>
        <taxon>Malacostraca</taxon>
        <taxon>Eumalacostraca</taxon>
        <taxon>Peracarida</taxon>
        <taxon>Isopoda</taxon>
        <taxon>Oniscidea</taxon>
        <taxon>Crinocheta</taxon>
        <taxon>Armadillidiidae</taxon>
        <taxon>Armadillidium</taxon>
    </lineage>
</organism>
<comment type="caution">
    <text evidence="3">The sequence shown here is derived from an EMBL/GenBank/DDBJ whole genome shotgun (WGS) entry which is preliminary data.</text>
</comment>
<dbReference type="GO" id="GO:0006213">
    <property type="term" value="P:pyrimidine nucleoside metabolic process"/>
    <property type="evidence" value="ECO:0007669"/>
    <property type="project" value="InterPro"/>
</dbReference>
<keyword evidence="1" id="KW-0808">Transferase</keyword>
<dbReference type="GO" id="GO:0006206">
    <property type="term" value="P:pyrimidine nucleobase metabolic process"/>
    <property type="evidence" value="ECO:0007669"/>
    <property type="project" value="InterPro"/>
</dbReference>
<dbReference type="GO" id="GO:0005829">
    <property type="term" value="C:cytosol"/>
    <property type="evidence" value="ECO:0007669"/>
    <property type="project" value="TreeGrafter"/>
</dbReference>
<evidence type="ECO:0000256" key="1">
    <source>
        <dbReference type="ARBA" id="ARBA00022679"/>
    </source>
</evidence>
<evidence type="ECO:0000313" key="4">
    <source>
        <dbReference type="Proteomes" id="UP000326759"/>
    </source>
</evidence>
<evidence type="ECO:0000313" key="3">
    <source>
        <dbReference type="EMBL" id="KAB7497412.1"/>
    </source>
</evidence>
<dbReference type="InterPro" id="IPR013102">
    <property type="entry name" value="PYNP_C"/>
</dbReference>
<dbReference type="OrthoDB" id="445007at2759"/>
<dbReference type="PANTHER" id="PTHR10515">
    <property type="entry name" value="THYMIDINE PHOSPHORYLASE"/>
    <property type="match status" value="1"/>
</dbReference>
<dbReference type="SMART" id="SM00941">
    <property type="entry name" value="PYNP_C"/>
    <property type="match status" value="1"/>
</dbReference>
<dbReference type="SUPFAM" id="SSF54680">
    <property type="entry name" value="Pyrimidine nucleoside phosphorylase C-terminal domain"/>
    <property type="match status" value="1"/>
</dbReference>
<dbReference type="PANTHER" id="PTHR10515:SF0">
    <property type="entry name" value="THYMIDINE PHOSPHORYLASE"/>
    <property type="match status" value="1"/>
</dbReference>
<evidence type="ECO:0000259" key="2">
    <source>
        <dbReference type="SMART" id="SM00941"/>
    </source>
</evidence>
<reference evidence="3 4" key="1">
    <citation type="journal article" date="2019" name="PLoS Biol.">
        <title>Sex chromosomes control vertical transmission of feminizing Wolbachia symbionts in an isopod.</title>
        <authorList>
            <person name="Becking T."/>
            <person name="Chebbi M.A."/>
            <person name="Giraud I."/>
            <person name="Moumen B."/>
            <person name="Laverre T."/>
            <person name="Caubet Y."/>
            <person name="Peccoud J."/>
            <person name="Gilbert C."/>
            <person name="Cordaux R."/>
        </authorList>
    </citation>
    <scope>NUCLEOTIDE SEQUENCE [LARGE SCALE GENOMIC DNA]</scope>
    <source>
        <strain evidence="3">ANa2</strain>
        <tissue evidence="3">Whole body excluding digestive tract and cuticle</tissue>
    </source>
</reference>
<dbReference type="Pfam" id="PF07831">
    <property type="entry name" value="PYNP_C"/>
    <property type="match status" value="1"/>
</dbReference>
<proteinExistence type="predicted"/>
<accession>A0A5N5STR1</accession>
<sequence length="68" mass="7614">MTIAEVCLAIGAGRYKSSDKINHAVGVVLLKKDGEEVNEGDAWIEIRHDKLLEERIITKVKEALIVKR</sequence>
<feature type="domain" description="Pyrimidine nucleoside phosphorylase C-terminal" evidence="2">
    <location>
        <begin position="1"/>
        <end position="67"/>
    </location>
</feature>
<keyword evidence="4" id="KW-1185">Reference proteome</keyword>